<dbReference type="GO" id="GO:0007059">
    <property type="term" value="P:chromosome segregation"/>
    <property type="evidence" value="ECO:0000318"/>
    <property type="project" value="GO_Central"/>
</dbReference>
<name>A2FJV8_TRIV3</name>
<evidence type="ECO:0000256" key="8">
    <source>
        <dbReference type="ARBA" id="ARBA00023306"/>
    </source>
</evidence>
<keyword evidence="6" id="KW-0995">Kinetochore</keyword>
<keyword evidence="7" id="KW-0539">Nucleus</keyword>
<protein>
    <submittedName>
        <fullName evidence="11">Uncharacterized protein</fullName>
    </submittedName>
</protein>
<evidence type="ECO:0000256" key="1">
    <source>
        <dbReference type="ARBA" id="ARBA00004123"/>
    </source>
</evidence>
<keyword evidence="12" id="KW-1185">Reference proteome</keyword>
<dbReference type="Pfam" id="PF03980">
    <property type="entry name" value="Nnf1"/>
    <property type="match status" value="1"/>
</dbReference>
<reference evidence="11" key="1">
    <citation type="submission" date="2006-10" db="EMBL/GenBank/DDBJ databases">
        <authorList>
            <person name="Amadeo P."/>
            <person name="Zhao Q."/>
            <person name="Wortman J."/>
            <person name="Fraser-Liggett C."/>
            <person name="Carlton J."/>
        </authorList>
    </citation>
    <scope>NUCLEOTIDE SEQUENCE</scope>
    <source>
        <strain evidence="11">G3</strain>
    </source>
</reference>
<dbReference type="EMBL" id="DS113836">
    <property type="protein sequence ID" value="EAX94810.1"/>
    <property type="molecule type" value="Genomic_DNA"/>
</dbReference>
<evidence type="ECO:0000256" key="4">
    <source>
        <dbReference type="ARBA" id="ARBA00022618"/>
    </source>
</evidence>
<reference evidence="11" key="2">
    <citation type="journal article" date="2007" name="Science">
        <title>Draft genome sequence of the sexually transmitted pathogen Trichomonas vaginalis.</title>
        <authorList>
            <person name="Carlton J.M."/>
            <person name="Hirt R.P."/>
            <person name="Silva J.C."/>
            <person name="Delcher A.L."/>
            <person name="Schatz M."/>
            <person name="Zhao Q."/>
            <person name="Wortman J.R."/>
            <person name="Bidwell S.L."/>
            <person name="Alsmark U.C.M."/>
            <person name="Besteiro S."/>
            <person name="Sicheritz-Ponten T."/>
            <person name="Noel C.J."/>
            <person name="Dacks J.B."/>
            <person name="Foster P.G."/>
            <person name="Simillion C."/>
            <person name="Van de Peer Y."/>
            <person name="Miranda-Saavedra D."/>
            <person name="Barton G.J."/>
            <person name="Westrop G.D."/>
            <person name="Mueller S."/>
            <person name="Dessi D."/>
            <person name="Fiori P.L."/>
            <person name="Ren Q."/>
            <person name="Paulsen I."/>
            <person name="Zhang H."/>
            <person name="Bastida-Corcuera F.D."/>
            <person name="Simoes-Barbosa A."/>
            <person name="Brown M.T."/>
            <person name="Hayes R.D."/>
            <person name="Mukherjee M."/>
            <person name="Okumura C.Y."/>
            <person name="Schneider R."/>
            <person name="Smith A.J."/>
            <person name="Vanacova S."/>
            <person name="Villalvazo M."/>
            <person name="Haas B.J."/>
            <person name="Pertea M."/>
            <person name="Feldblyum T.V."/>
            <person name="Utterback T.R."/>
            <person name="Shu C.L."/>
            <person name="Osoegawa K."/>
            <person name="de Jong P.J."/>
            <person name="Hrdy I."/>
            <person name="Horvathova L."/>
            <person name="Zubacova Z."/>
            <person name="Dolezal P."/>
            <person name="Malik S.B."/>
            <person name="Logsdon J.M. Jr."/>
            <person name="Henze K."/>
            <person name="Gupta A."/>
            <person name="Wang C.C."/>
            <person name="Dunne R.L."/>
            <person name="Upcroft J.A."/>
            <person name="Upcroft P."/>
            <person name="White O."/>
            <person name="Salzberg S.L."/>
            <person name="Tang P."/>
            <person name="Chiu C.-H."/>
            <person name="Lee Y.-S."/>
            <person name="Embley T.M."/>
            <person name="Coombs G.H."/>
            <person name="Mottram J.C."/>
            <person name="Tachezy J."/>
            <person name="Fraser-Liggett C.M."/>
            <person name="Johnson P.J."/>
        </authorList>
    </citation>
    <scope>NUCLEOTIDE SEQUENCE [LARGE SCALE GENOMIC DNA]</scope>
    <source>
        <strain evidence="11">G3</strain>
    </source>
</reference>
<evidence type="ECO:0000256" key="10">
    <source>
        <dbReference type="SAM" id="Coils"/>
    </source>
</evidence>
<keyword evidence="9" id="KW-0137">Centromere</keyword>
<dbReference type="GO" id="GO:0051301">
    <property type="term" value="P:cell division"/>
    <property type="evidence" value="ECO:0007669"/>
    <property type="project" value="UniProtKB-KW"/>
</dbReference>
<dbReference type="PANTHER" id="PTHR15459">
    <property type="entry name" value="POLYAMINE-MODULATED FACTOR 1"/>
    <property type="match status" value="1"/>
</dbReference>
<dbReference type="GO" id="GO:0000444">
    <property type="term" value="C:MIS12/MIND type complex"/>
    <property type="evidence" value="ECO:0000318"/>
    <property type="project" value="GO_Central"/>
</dbReference>
<dbReference type="Proteomes" id="UP000001542">
    <property type="component" value="Unassembled WGS sequence"/>
</dbReference>
<dbReference type="AlphaFoldDB" id="A2FJV8"/>
<feature type="coiled-coil region" evidence="10">
    <location>
        <begin position="135"/>
        <end position="162"/>
    </location>
</feature>
<evidence type="ECO:0000256" key="3">
    <source>
        <dbReference type="ARBA" id="ARBA00022454"/>
    </source>
</evidence>
<dbReference type="InParanoid" id="A2FJV8"/>
<keyword evidence="4" id="KW-0132">Cell division</keyword>
<comment type="subcellular location">
    <subcellularLocation>
        <location evidence="2">Chromosome</location>
        <location evidence="2">Centromere</location>
        <location evidence="2">Kinetochore</location>
    </subcellularLocation>
    <subcellularLocation>
        <location evidence="1">Nucleus</location>
    </subcellularLocation>
</comment>
<evidence type="ECO:0000256" key="9">
    <source>
        <dbReference type="ARBA" id="ARBA00023328"/>
    </source>
</evidence>
<keyword evidence="3" id="KW-0158">Chromosome</keyword>
<evidence type="ECO:0000256" key="2">
    <source>
        <dbReference type="ARBA" id="ARBA00004629"/>
    </source>
</evidence>
<proteinExistence type="predicted"/>
<keyword evidence="8" id="KW-0131">Cell cycle</keyword>
<evidence type="ECO:0000256" key="6">
    <source>
        <dbReference type="ARBA" id="ARBA00022838"/>
    </source>
</evidence>
<gene>
    <name evidence="11" type="ORF">TVAG_103790</name>
</gene>
<dbReference type="InterPro" id="IPR007128">
    <property type="entry name" value="PMF1/Nnf1"/>
</dbReference>
<evidence type="ECO:0000256" key="5">
    <source>
        <dbReference type="ARBA" id="ARBA00022776"/>
    </source>
</evidence>
<accession>A2FJV8</accession>
<organism evidence="11 12">
    <name type="scientific">Trichomonas vaginalis (strain ATCC PRA-98 / G3)</name>
    <dbReference type="NCBI Taxonomy" id="412133"/>
    <lineage>
        <taxon>Eukaryota</taxon>
        <taxon>Metamonada</taxon>
        <taxon>Parabasalia</taxon>
        <taxon>Trichomonadida</taxon>
        <taxon>Trichomonadidae</taxon>
        <taxon>Trichomonas</taxon>
    </lineage>
</organism>
<sequence>MQVSYNQLTEVFEYFMGKVLEPISTQNIEKLSPKINNEMAEHYSNALNATIKNNCSAEFYDICDERKVQQKLDELDKLKASDGLQVDMRAFAFTPQDPEYIKEKVIFSAKMELIQKLQTTLNSLDKKIEMLTPREEAASQKVEEYNARVENLLEKIEAVKNSERI</sequence>
<evidence type="ECO:0000256" key="7">
    <source>
        <dbReference type="ARBA" id="ARBA00023242"/>
    </source>
</evidence>
<evidence type="ECO:0000313" key="12">
    <source>
        <dbReference type="Proteomes" id="UP000001542"/>
    </source>
</evidence>
<dbReference type="PANTHER" id="PTHR15459:SF3">
    <property type="entry name" value="POLYAMINE-MODULATED FACTOR 1"/>
    <property type="match status" value="1"/>
</dbReference>
<keyword evidence="5" id="KW-0498">Mitosis</keyword>
<keyword evidence="10" id="KW-0175">Coiled coil</keyword>
<dbReference type="GO" id="GO:0005634">
    <property type="term" value="C:nucleus"/>
    <property type="evidence" value="ECO:0007669"/>
    <property type="project" value="UniProtKB-SubCell"/>
</dbReference>
<evidence type="ECO:0000313" key="11">
    <source>
        <dbReference type="EMBL" id="EAX94810.1"/>
    </source>
</evidence>
<dbReference type="SMR" id="A2FJV8"/>
<dbReference type="VEuPathDB" id="TrichDB:TVAG_103790"/>